<dbReference type="Gene3D" id="3.40.190.10">
    <property type="entry name" value="Periplasmic binding protein-like II"/>
    <property type="match status" value="2"/>
</dbReference>
<evidence type="ECO:0000313" key="5">
    <source>
        <dbReference type="Proteomes" id="UP000010473"/>
    </source>
</evidence>
<dbReference type="Pfam" id="PF13416">
    <property type="entry name" value="SBP_bac_8"/>
    <property type="match status" value="1"/>
</dbReference>
<dbReference type="CDD" id="cd14748">
    <property type="entry name" value="PBP2_UgpB"/>
    <property type="match status" value="1"/>
</dbReference>
<dbReference type="eggNOG" id="COG1653">
    <property type="taxonomic scope" value="Bacteria"/>
</dbReference>
<dbReference type="PANTHER" id="PTHR30061">
    <property type="entry name" value="MALTOSE-BINDING PERIPLASMIC PROTEIN"/>
    <property type="match status" value="1"/>
</dbReference>
<dbReference type="Proteomes" id="UP000010473">
    <property type="component" value="Chromosome"/>
</dbReference>
<dbReference type="AlphaFoldDB" id="K9XYT9"/>
<dbReference type="GO" id="GO:0055052">
    <property type="term" value="C:ATP-binding cassette (ABC) transporter complex, substrate-binding subunit-containing"/>
    <property type="evidence" value="ECO:0007669"/>
    <property type="project" value="TreeGrafter"/>
</dbReference>
<keyword evidence="5" id="KW-1185">Reference proteome</keyword>
<reference evidence="5" key="1">
    <citation type="journal article" date="2013" name="Proc. Natl. Acad. Sci. U.S.A.">
        <title>Improving the coverage of the cyanobacterial phylum using diversity-driven genome sequencing.</title>
        <authorList>
            <person name="Shih P.M."/>
            <person name="Wu D."/>
            <person name="Latifi A."/>
            <person name="Axen S.D."/>
            <person name="Fewer D.P."/>
            <person name="Talla E."/>
            <person name="Calteau A."/>
            <person name="Cai F."/>
            <person name="Tandeau de Marsac N."/>
            <person name="Rippka R."/>
            <person name="Herdman M."/>
            <person name="Sivonen K."/>
            <person name="Coursin T."/>
            <person name="Laurent T."/>
            <person name="Goodwin L."/>
            <person name="Nolan M."/>
            <person name="Davenport K.W."/>
            <person name="Han C.S."/>
            <person name="Rubin E.M."/>
            <person name="Eisen J.A."/>
            <person name="Woyke T."/>
            <person name="Gugger M."/>
            <person name="Kerfeld C.A."/>
        </authorList>
    </citation>
    <scope>NUCLEOTIDE SEQUENCE [LARGE SCALE GENOMIC DNA]</scope>
    <source>
        <strain evidence="5">ATCC 29371 / PCC 7437</strain>
    </source>
</reference>
<dbReference type="GO" id="GO:0015768">
    <property type="term" value="P:maltose transport"/>
    <property type="evidence" value="ECO:0007669"/>
    <property type="project" value="TreeGrafter"/>
</dbReference>
<accession>K9XYT9</accession>
<evidence type="ECO:0000256" key="1">
    <source>
        <dbReference type="ARBA" id="ARBA00008520"/>
    </source>
</evidence>
<dbReference type="OrthoDB" id="383712at2"/>
<dbReference type="SUPFAM" id="SSF53850">
    <property type="entry name" value="Periplasmic binding protein-like II"/>
    <property type="match status" value="1"/>
</dbReference>
<keyword evidence="3" id="KW-0732">Signal</keyword>
<dbReference type="PATRIC" id="fig|111780.3.peg.4356"/>
<organism evidence="4 5">
    <name type="scientific">Stanieria cyanosphaera (strain ATCC 29371 / PCC 7437)</name>
    <dbReference type="NCBI Taxonomy" id="111780"/>
    <lineage>
        <taxon>Bacteria</taxon>
        <taxon>Bacillati</taxon>
        <taxon>Cyanobacteriota</taxon>
        <taxon>Cyanophyceae</taxon>
        <taxon>Pleurocapsales</taxon>
        <taxon>Dermocarpellaceae</taxon>
        <taxon>Stanieria</taxon>
    </lineage>
</organism>
<dbReference type="GO" id="GO:0042956">
    <property type="term" value="P:maltodextrin transmembrane transport"/>
    <property type="evidence" value="ECO:0007669"/>
    <property type="project" value="TreeGrafter"/>
</dbReference>
<proteinExistence type="inferred from homology"/>
<dbReference type="InterPro" id="IPR006059">
    <property type="entry name" value="SBP"/>
</dbReference>
<dbReference type="KEGG" id="scs:Sta7437_4204"/>
<protein>
    <submittedName>
        <fullName evidence="4">Extracellular solute-binding protein family 1</fullName>
    </submittedName>
</protein>
<gene>
    <name evidence="4" type="ordered locus">Sta7437_4204</name>
</gene>
<evidence type="ECO:0000256" key="2">
    <source>
        <dbReference type="ARBA" id="ARBA00022448"/>
    </source>
</evidence>
<dbReference type="GO" id="GO:1901982">
    <property type="term" value="F:maltose binding"/>
    <property type="evidence" value="ECO:0007669"/>
    <property type="project" value="TreeGrafter"/>
</dbReference>
<comment type="similarity">
    <text evidence="1">Belongs to the bacterial solute-binding protein 1 family.</text>
</comment>
<dbReference type="HOGENOM" id="CLU_031285_10_1_3"/>
<dbReference type="RefSeq" id="WP_015195332.1">
    <property type="nucleotide sequence ID" value="NC_019748.1"/>
</dbReference>
<evidence type="ECO:0000256" key="3">
    <source>
        <dbReference type="ARBA" id="ARBA00022729"/>
    </source>
</evidence>
<name>K9XYT9_STAC7</name>
<dbReference type="PANTHER" id="PTHR30061:SF50">
    <property type="entry name" value="MALTOSE_MALTODEXTRIN-BINDING PERIPLASMIC PROTEIN"/>
    <property type="match status" value="1"/>
</dbReference>
<dbReference type="EMBL" id="CP003653">
    <property type="protein sequence ID" value="AFZ37678.1"/>
    <property type="molecule type" value="Genomic_DNA"/>
</dbReference>
<keyword evidence="2" id="KW-0813">Transport</keyword>
<sequence>MSFLEFLANLKIKSTKKNCQILLISSFLSFFLLLITGCQSQVKTNDNIVHITLWHGINPPENRDVFNQLVSNFNQTHPDIEVEALYIGQPDAQLPKIFAATVSEQPPDLLWFVPQITGKLAQLDALFPVENWLNNSPIRQEIDPAMFPSMELNGHILSVPFATNNAAIFYRPSLFAQAGINDLPQTWEELKQVAQKLTKDTDGDRRIDQHGILLSLGKGEWTVFTWLPFIYSAGGELLTENQPNLVNQGTIEALQFGADLVQENLAILSAPERGYELDSFLAGSAAMQITGPWTLGQLQETNTDYGVFPIPANKTQAAVIGGENLFVFKTTSEREKACLTFLEYILSEEFQTNWALKTGYLPINLKSQQSREYQQFIAQNPVLKVFLDQMKTARSRPIIPQYNRLSENLGRAIEAVLLGKETPQTALAKSQQRLELIFRN</sequence>
<evidence type="ECO:0000313" key="4">
    <source>
        <dbReference type="EMBL" id="AFZ37678.1"/>
    </source>
</evidence>
<dbReference type="STRING" id="111780.Sta7437_4204"/>